<dbReference type="PANTHER" id="PTHR24100:SF130">
    <property type="entry name" value="BUTYROPHILIN-LIKE PROTEIN 9"/>
    <property type="match status" value="1"/>
</dbReference>
<dbReference type="PROSITE" id="PS50835">
    <property type="entry name" value="IG_LIKE"/>
    <property type="match status" value="1"/>
</dbReference>
<dbReference type="FunFam" id="2.60.40.10:FF:000142">
    <property type="entry name" value="V-set domain-containing T-cell activation inhibitor 1"/>
    <property type="match status" value="1"/>
</dbReference>
<protein>
    <recommendedName>
        <fullName evidence="7">Ig-like domain-containing protein</fullName>
    </recommendedName>
</protein>
<dbReference type="Pfam" id="PF07686">
    <property type="entry name" value="V-set"/>
    <property type="match status" value="1"/>
</dbReference>
<organism evidence="8 9">
    <name type="scientific">Umbra pygmaea</name>
    <name type="common">Eastern mudminnow</name>
    <dbReference type="NCBI Taxonomy" id="75934"/>
    <lineage>
        <taxon>Eukaryota</taxon>
        <taxon>Metazoa</taxon>
        <taxon>Chordata</taxon>
        <taxon>Craniata</taxon>
        <taxon>Vertebrata</taxon>
        <taxon>Euteleostomi</taxon>
        <taxon>Actinopterygii</taxon>
        <taxon>Neopterygii</taxon>
        <taxon>Teleostei</taxon>
        <taxon>Protacanthopterygii</taxon>
        <taxon>Esociformes</taxon>
        <taxon>Umbridae</taxon>
        <taxon>Umbra</taxon>
    </lineage>
</organism>
<evidence type="ECO:0000313" key="8">
    <source>
        <dbReference type="EMBL" id="KAL0966927.1"/>
    </source>
</evidence>
<dbReference type="GO" id="GO:1903037">
    <property type="term" value="P:regulation of leukocyte cell-cell adhesion"/>
    <property type="evidence" value="ECO:0007669"/>
    <property type="project" value="UniProtKB-ARBA"/>
</dbReference>
<dbReference type="InterPro" id="IPR050504">
    <property type="entry name" value="IgSF_BTN/MOG"/>
</dbReference>
<keyword evidence="6" id="KW-0393">Immunoglobulin domain</keyword>
<evidence type="ECO:0000256" key="6">
    <source>
        <dbReference type="ARBA" id="ARBA00023319"/>
    </source>
</evidence>
<evidence type="ECO:0000256" key="5">
    <source>
        <dbReference type="ARBA" id="ARBA00023180"/>
    </source>
</evidence>
<dbReference type="InterPro" id="IPR013783">
    <property type="entry name" value="Ig-like_fold"/>
</dbReference>
<evidence type="ECO:0000256" key="3">
    <source>
        <dbReference type="ARBA" id="ARBA00023136"/>
    </source>
</evidence>
<reference evidence="8 9" key="1">
    <citation type="submission" date="2024-06" db="EMBL/GenBank/DDBJ databases">
        <authorList>
            <person name="Pan Q."/>
            <person name="Wen M."/>
            <person name="Jouanno E."/>
            <person name="Zahm M."/>
            <person name="Klopp C."/>
            <person name="Cabau C."/>
            <person name="Louis A."/>
            <person name="Berthelot C."/>
            <person name="Parey E."/>
            <person name="Roest Crollius H."/>
            <person name="Montfort J."/>
            <person name="Robinson-Rechavi M."/>
            <person name="Bouchez O."/>
            <person name="Lampietro C."/>
            <person name="Lopez Roques C."/>
            <person name="Donnadieu C."/>
            <person name="Postlethwait J."/>
            <person name="Bobe J."/>
            <person name="Verreycken H."/>
            <person name="Guiguen Y."/>
        </authorList>
    </citation>
    <scope>NUCLEOTIDE SEQUENCE [LARGE SCALE GENOMIC DNA]</scope>
    <source>
        <strain evidence="8">Up_M1</strain>
        <tissue evidence="8">Testis</tissue>
    </source>
</reference>
<dbReference type="SUPFAM" id="SSF48726">
    <property type="entry name" value="Immunoglobulin"/>
    <property type="match status" value="1"/>
</dbReference>
<dbReference type="AlphaFoldDB" id="A0ABD0WRL9"/>
<dbReference type="Gene3D" id="2.60.40.10">
    <property type="entry name" value="Immunoglobulins"/>
    <property type="match status" value="1"/>
</dbReference>
<dbReference type="PANTHER" id="PTHR24100">
    <property type="entry name" value="BUTYROPHILIN"/>
    <property type="match status" value="1"/>
</dbReference>
<evidence type="ECO:0000313" key="9">
    <source>
        <dbReference type="Proteomes" id="UP001557470"/>
    </source>
</evidence>
<comment type="caution">
    <text evidence="8">The sequence shown here is derived from an EMBL/GenBank/DDBJ whole genome shotgun (WGS) entry which is preliminary data.</text>
</comment>
<dbReference type="SMART" id="SM00406">
    <property type="entry name" value="IGv"/>
    <property type="match status" value="1"/>
</dbReference>
<dbReference type="GO" id="GO:0016020">
    <property type="term" value="C:membrane"/>
    <property type="evidence" value="ECO:0007669"/>
    <property type="project" value="UniProtKB-SubCell"/>
</dbReference>
<dbReference type="InterPro" id="IPR013106">
    <property type="entry name" value="Ig_V-set"/>
</dbReference>
<dbReference type="Proteomes" id="UP001557470">
    <property type="component" value="Unassembled WGS sequence"/>
</dbReference>
<sequence>MDERIRGVDGDNIILPCHLSPETSAVTMTIRWFKETECIYLYNNGQVTERTGYEDRLSLNTQELQRGNVSLRMKNFKESDSGFYICQVINGEQEEEEDLVYLWTSEVLAIRIISQGILRLRPIFYLQHETEELKLQREKSAVELGKYERDCRTGVWFRKHD</sequence>
<dbReference type="EMBL" id="JAGEUA010000009">
    <property type="protein sequence ID" value="KAL0966927.1"/>
    <property type="molecule type" value="Genomic_DNA"/>
</dbReference>
<dbReference type="GO" id="GO:0050863">
    <property type="term" value="P:regulation of T cell activation"/>
    <property type="evidence" value="ECO:0007669"/>
    <property type="project" value="UniProtKB-ARBA"/>
</dbReference>
<feature type="domain" description="Ig-like" evidence="7">
    <location>
        <begin position="1"/>
        <end position="100"/>
    </location>
</feature>
<keyword evidence="9" id="KW-1185">Reference proteome</keyword>
<keyword evidence="2" id="KW-0732">Signal</keyword>
<dbReference type="InterPro" id="IPR003599">
    <property type="entry name" value="Ig_sub"/>
</dbReference>
<keyword evidence="3" id="KW-0472">Membrane</keyword>
<accession>A0ABD0WRL9</accession>
<dbReference type="InterPro" id="IPR036179">
    <property type="entry name" value="Ig-like_dom_sf"/>
</dbReference>
<comment type="subcellular location">
    <subcellularLocation>
        <location evidence="1">Membrane</location>
    </subcellularLocation>
</comment>
<evidence type="ECO:0000256" key="2">
    <source>
        <dbReference type="ARBA" id="ARBA00022729"/>
    </source>
</evidence>
<evidence type="ECO:0000256" key="1">
    <source>
        <dbReference type="ARBA" id="ARBA00004370"/>
    </source>
</evidence>
<keyword evidence="4" id="KW-1015">Disulfide bond</keyword>
<gene>
    <name evidence="8" type="ORF">UPYG_G00302360</name>
</gene>
<dbReference type="InterPro" id="IPR007110">
    <property type="entry name" value="Ig-like_dom"/>
</dbReference>
<name>A0ABD0WRL9_UMBPY</name>
<keyword evidence="5" id="KW-0325">Glycoprotein</keyword>
<dbReference type="SMART" id="SM00409">
    <property type="entry name" value="IG"/>
    <property type="match status" value="1"/>
</dbReference>
<proteinExistence type="predicted"/>
<evidence type="ECO:0000256" key="4">
    <source>
        <dbReference type="ARBA" id="ARBA00023157"/>
    </source>
</evidence>
<evidence type="ECO:0000259" key="7">
    <source>
        <dbReference type="PROSITE" id="PS50835"/>
    </source>
</evidence>